<keyword evidence="1" id="KW-1133">Transmembrane helix</keyword>
<name>A0A7X5TSD3_9MICO</name>
<dbReference type="AlphaFoldDB" id="A0A7X5TSD3"/>
<keyword evidence="3" id="KW-1185">Reference proteome</keyword>
<proteinExistence type="predicted"/>
<feature type="transmembrane region" description="Helical" evidence="1">
    <location>
        <begin position="304"/>
        <end position="322"/>
    </location>
</feature>
<evidence type="ECO:0000313" key="3">
    <source>
        <dbReference type="Proteomes" id="UP000541033"/>
    </source>
</evidence>
<dbReference type="RefSeq" id="WP_167146548.1">
    <property type="nucleotide sequence ID" value="NZ_JAAMOX010000001.1"/>
</dbReference>
<organism evidence="2 3">
    <name type="scientific">Lysinibacter cavernae</name>
    <dbReference type="NCBI Taxonomy" id="1640652"/>
    <lineage>
        <taxon>Bacteria</taxon>
        <taxon>Bacillati</taxon>
        <taxon>Actinomycetota</taxon>
        <taxon>Actinomycetes</taxon>
        <taxon>Micrococcales</taxon>
        <taxon>Microbacteriaceae</taxon>
        <taxon>Lysinibacter</taxon>
    </lineage>
</organism>
<feature type="transmembrane region" description="Helical" evidence="1">
    <location>
        <begin position="60"/>
        <end position="78"/>
    </location>
</feature>
<reference evidence="2 3" key="1">
    <citation type="submission" date="2020-02" db="EMBL/GenBank/DDBJ databases">
        <title>Sequencing the genomes of 1000 actinobacteria strains.</title>
        <authorList>
            <person name="Klenk H.-P."/>
        </authorList>
    </citation>
    <scope>NUCLEOTIDE SEQUENCE [LARGE SCALE GENOMIC DNA]</scope>
    <source>
        <strain evidence="2 3">DSM 27960</strain>
    </source>
</reference>
<sequence length="524" mass="55720">MVARILRLRLRMLANSFRPRRPGFRPFLAWTLVGAILAAAVVWACSEFATTIHSSYPQLITIVSAVVLLASLIVPLFLRQSALDPRQFVMFPMSRGSVSTGMSLAAFLTVPSLLLLVALIGSLSLWKNSEGVISIAVAGIALAWIAAGVSARLTRSLSDFLFSSPRVRDARNIIAVILLIALLPIGFWLVTIDWSGEGKGFLDSVADIAALTPFGAPLSAPADMIAGDESLAYAKLGLTLGYIVVIALLWRLLVGSMMTRIARPARAEMVRSGLGWFDRMPSTVTGSIGARSLTYWFRDPRYRVPLAILPFVPFAMIVPLLVAGVPASIVILLPLPILCLLLSWSVHNDISLDSTAIWLHVSSATRGIDDRRGRLAPVLVLGIPLVAVGSIITVLFYGDLFALGSIIGVSVSLLMVGSGISSLVSVLFPYAATRPGDSPFVQPQSVGSWAVFSQISSLVAILLLVAPTASLAIVAINGDPIFHAYSLICGLVIGGIVLAIGLFGGGAIFDRRSTQLLAFAQQAD</sequence>
<dbReference type="Proteomes" id="UP000541033">
    <property type="component" value="Unassembled WGS sequence"/>
</dbReference>
<evidence type="ECO:0000313" key="2">
    <source>
        <dbReference type="EMBL" id="NIH52254.1"/>
    </source>
</evidence>
<feature type="transmembrane region" description="Helical" evidence="1">
    <location>
        <begin position="232"/>
        <end position="253"/>
    </location>
</feature>
<feature type="transmembrane region" description="Helical" evidence="1">
    <location>
        <begin position="132"/>
        <end position="153"/>
    </location>
</feature>
<feature type="transmembrane region" description="Helical" evidence="1">
    <location>
        <begin position="482"/>
        <end position="509"/>
    </location>
</feature>
<dbReference type="EMBL" id="JAAMOX010000001">
    <property type="protein sequence ID" value="NIH52254.1"/>
    <property type="molecule type" value="Genomic_DNA"/>
</dbReference>
<feature type="transmembrane region" description="Helical" evidence="1">
    <location>
        <begin position="375"/>
        <end position="397"/>
    </location>
</feature>
<feature type="transmembrane region" description="Helical" evidence="1">
    <location>
        <begin position="328"/>
        <end position="346"/>
    </location>
</feature>
<feature type="transmembrane region" description="Helical" evidence="1">
    <location>
        <begin position="403"/>
        <end position="428"/>
    </location>
</feature>
<feature type="transmembrane region" description="Helical" evidence="1">
    <location>
        <begin position="449"/>
        <end position="476"/>
    </location>
</feature>
<evidence type="ECO:0000256" key="1">
    <source>
        <dbReference type="SAM" id="Phobius"/>
    </source>
</evidence>
<keyword evidence="1" id="KW-0472">Membrane</keyword>
<keyword evidence="1" id="KW-0812">Transmembrane</keyword>
<protein>
    <submittedName>
        <fullName evidence="2">ABC-2 type transport system permease protein</fullName>
    </submittedName>
</protein>
<accession>A0A7X5TSD3</accession>
<feature type="transmembrane region" description="Helical" evidence="1">
    <location>
        <begin position="99"/>
        <end position="126"/>
    </location>
</feature>
<comment type="caution">
    <text evidence="2">The sequence shown here is derived from an EMBL/GenBank/DDBJ whole genome shotgun (WGS) entry which is preliminary data.</text>
</comment>
<gene>
    <name evidence="2" type="ORF">FHX76_000122</name>
</gene>
<feature type="transmembrane region" description="Helical" evidence="1">
    <location>
        <begin position="173"/>
        <end position="192"/>
    </location>
</feature>